<evidence type="ECO:0000313" key="4">
    <source>
        <dbReference type="Proteomes" id="UP000198397"/>
    </source>
</evidence>
<proteinExistence type="predicted"/>
<feature type="transmembrane region" description="Helical" evidence="2">
    <location>
        <begin position="39"/>
        <end position="62"/>
    </location>
</feature>
<feature type="region of interest" description="Disordered" evidence="1">
    <location>
        <begin position="105"/>
        <end position="145"/>
    </location>
</feature>
<name>A0A238WRN3_HALVU</name>
<accession>A0A238WRN3</accession>
<dbReference type="Proteomes" id="UP000198397">
    <property type="component" value="Unassembled WGS sequence"/>
</dbReference>
<reference evidence="3 4" key="1">
    <citation type="submission" date="2017-06" db="EMBL/GenBank/DDBJ databases">
        <authorList>
            <person name="Kim H.J."/>
            <person name="Triplett B.A."/>
        </authorList>
    </citation>
    <scope>NUCLEOTIDE SEQUENCE [LARGE SCALE GENOMIC DNA]</scope>
    <source>
        <strain evidence="3 4">DSM 8800</strain>
    </source>
</reference>
<keyword evidence="2" id="KW-0812">Transmembrane</keyword>
<sequence>MAEPAFSVLEIIAIAVPLIAIVVFQIFSSNLDERMPDEALKMIGRLLIVTGFLFIVGLVFTLDAILRTSLDSGLLVGTTVLVFGLSFLTMVVLVFPMYLLVKSEDETQQTELSDLSPKTMEEDLEPQSDDNQVETEPEPEVEETE</sequence>
<feature type="transmembrane region" description="Helical" evidence="2">
    <location>
        <begin position="6"/>
        <end position="27"/>
    </location>
</feature>
<evidence type="ECO:0000256" key="1">
    <source>
        <dbReference type="SAM" id="MobiDB-lite"/>
    </source>
</evidence>
<protein>
    <submittedName>
        <fullName evidence="3">Uncharacterized protein</fullName>
    </submittedName>
</protein>
<evidence type="ECO:0000313" key="3">
    <source>
        <dbReference type="EMBL" id="SNR49147.1"/>
    </source>
</evidence>
<evidence type="ECO:0000256" key="2">
    <source>
        <dbReference type="SAM" id="Phobius"/>
    </source>
</evidence>
<feature type="compositionally biased region" description="Acidic residues" evidence="1">
    <location>
        <begin position="122"/>
        <end position="145"/>
    </location>
</feature>
<feature type="transmembrane region" description="Helical" evidence="2">
    <location>
        <begin position="74"/>
        <end position="101"/>
    </location>
</feature>
<organism evidence="3 4">
    <name type="scientific">Halorubrum vacuolatum</name>
    <name type="common">Natronobacterium vacuolatum</name>
    <dbReference type="NCBI Taxonomy" id="63740"/>
    <lineage>
        <taxon>Archaea</taxon>
        <taxon>Methanobacteriati</taxon>
        <taxon>Methanobacteriota</taxon>
        <taxon>Stenosarchaea group</taxon>
        <taxon>Halobacteria</taxon>
        <taxon>Halobacteriales</taxon>
        <taxon>Haloferacaceae</taxon>
        <taxon>Halorubrum</taxon>
    </lineage>
</organism>
<dbReference type="RefSeq" id="WP_089384940.1">
    <property type="nucleotide sequence ID" value="NZ_FZNQ01000009.1"/>
</dbReference>
<keyword evidence="4" id="KW-1185">Reference proteome</keyword>
<keyword evidence="2" id="KW-0472">Membrane</keyword>
<keyword evidence="2" id="KW-1133">Transmembrane helix</keyword>
<dbReference type="AlphaFoldDB" id="A0A238WRN3"/>
<gene>
    <name evidence="3" type="ORF">SAMN06264855_109117</name>
</gene>
<dbReference type="EMBL" id="FZNQ01000009">
    <property type="protein sequence ID" value="SNR49147.1"/>
    <property type="molecule type" value="Genomic_DNA"/>
</dbReference>